<dbReference type="EMBL" id="CM042058">
    <property type="protein sequence ID" value="KAI3685884.1"/>
    <property type="molecule type" value="Genomic_DNA"/>
</dbReference>
<organism evidence="1 2">
    <name type="scientific">Arctium lappa</name>
    <name type="common">Greater burdock</name>
    <name type="synonym">Lappa major</name>
    <dbReference type="NCBI Taxonomy" id="4217"/>
    <lineage>
        <taxon>Eukaryota</taxon>
        <taxon>Viridiplantae</taxon>
        <taxon>Streptophyta</taxon>
        <taxon>Embryophyta</taxon>
        <taxon>Tracheophyta</taxon>
        <taxon>Spermatophyta</taxon>
        <taxon>Magnoliopsida</taxon>
        <taxon>eudicotyledons</taxon>
        <taxon>Gunneridae</taxon>
        <taxon>Pentapetalae</taxon>
        <taxon>asterids</taxon>
        <taxon>campanulids</taxon>
        <taxon>Asterales</taxon>
        <taxon>Asteraceae</taxon>
        <taxon>Carduoideae</taxon>
        <taxon>Cardueae</taxon>
        <taxon>Arctiinae</taxon>
        <taxon>Arctium</taxon>
    </lineage>
</organism>
<keyword evidence="2" id="KW-1185">Reference proteome</keyword>
<protein>
    <submittedName>
        <fullName evidence="1">Uncharacterized protein</fullName>
    </submittedName>
</protein>
<gene>
    <name evidence="1" type="ORF">L6452_35146</name>
</gene>
<evidence type="ECO:0000313" key="2">
    <source>
        <dbReference type="Proteomes" id="UP001055879"/>
    </source>
</evidence>
<evidence type="ECO:0000313" key="1">
    <source>
        <dbReference type="EMBL" id="KAI3685884.1"/>
    </source>
</evidence>
<proteinExistence type="predicted"/>
<comment type="caution">
    <text evidence="1">The sequence shown here is derived from an EMBL/GenBank/DDBJ whole genome shotgun (WGS) entry which is preliminary data.</text>
</comment>
<reference evidence="2" key="1">
    <citation type="journal article" date="2022" name="Mol. Ecol. Resour.">
        <title>The genomes of chicory, endive, great burdock and yacon provide insights into Asteraceae palaeo-polyploidization history and plant inulin production.</title>
        <authorList>
            <person name="Fan W."/>
            <person name="Wang S."/>
            <person name="Wang H."/>
            <person name="Wang A."/>
            <person name="Jiang F."/>
            <person name="Liu H."/>
            <person name="Zhao H."/>
            <person name="Xu D."/>
            <person name="Zhang Y."/>
        </authorList>
    </citation>
    <scope>NUCLEOTIDE SEQUENCE [LARGE SCALE GENOMIC DNA]</scope>
    <source>
        <strain evidence="2">cv. Niubang</strain>
    </source>
</reference>
<reference evidence="1 2" key="2">
    <citation type="journal article" date="2022" name="Mol. Ecol. Resour.">
        <title>The genomes of chicory, endive, great burdock and yacon provide insights into Asteraceae paleo-polyploidization history and plant inulin production.</title>
        <authorList>
            <person name="Fan W."/>
            <person name="Wang S."/>
            <person name="Wang H."/>
            <person name="Wang A."/>
            <person name="Jiang F."/>
            <person name="Liu H."/>
            <person name="Zhao H."/>
            <person name="Xu D."/>
            <person name="Zhang Y."/>
        </authorList>
    </citation>
    <scope>NUCLEOTIDE SEQUENCE [LARGE SCALE GENOMIC DNA]</scope>
    <source>
        <strain evidence="2">cv. Niubang</strain>
    </source>
</reference>
<accession>A0ACB8YLQ1</accession>
<name>A0ACB8YLQ1_ARCLA</name>
<sequence length="115" mass="12440">MSPMCSHCKIFGLSDSSCMISIAKIVTTNSSPTEHGNVNGVDKDGLQTVTRKSSEKAHASSSNDQVENQKKNNQSPLENGKPPTDKLKSKMKVPSCKDYRSVQKKNTPPPVVTPP</sequence>
<dbReference type="Proteomes" id="UP001055879">
    <property type="component" value="Linkage Group LG12"/>
</dbReference>